<dbReference type="SUPFAM" id="SSF46689">
    <property type="entry name" value="Homeodomain-like"/>
    <property type="match status" value="1"/>
</dbReference>
<dbReference type="InterPro" id="IPR025959">
    <property type="entry name" value="Winged_HTH_dom"/>
</dbReference>
<comment type="caution">
    <text evidence="2">The sequence shown here is derived from an EMBL/GenBank/DDBJ whole genome shotgun (WGS) entry which is preliminary data.</text>
</comment>
<organism evidence="2">
    <name type="scientific">termite gut metagenome</name>
    <dbReference type="NCBI Taxonomy" id="433724"/>
    <lineage>
        <taxon>unclassified sequences</taxon>
        <taxon>metagenomes</taxon>
        <taxon>organismal metagenomes</taxon>
    </lineage>
</organism>
<dbReference type="EMBL" id="SNRY01001305">
    <property type="protein sequence ID" value="KAA6331936.1"/>
    <property type="molecule type" value="Genomic_DNA"/>
</dbReference>
<accession>A0A5J4RCX5</accession>
<reference evidence="2" key="1">
    <citation type="submission" date="2019-03" db="EMBL/GenBank/DDBJ databases">
        <title>Single cell metagenomics reveals metabolic interactions within the superorganism composed of flagellate Streblomastix strix and complex community of Bacteroidetes bacteria on its surface.</title>
        <authorList>
            <person name="Treitli S.C."/>
            <person name="Kolisko M."/>
            <person name="Husnik F."/>
            <person name="Keeling P."/>
            <person name="Hampl V."/>
        </authorList>
    </citation>
    <scope>NUCLEOTIDE SEQUENCE</scope>
    <source>
        <strain evidence="2">STM</strain>
    </source>
</reference>
<evidence type="ECO:0000259" key="1">
    <source>
        <dbReference type="Pfam" id="PF13592"/>
    </source>
</evidence>
<name>A0A5J4RCX5_9ZZZZ</name>
<protein>
    <recommendedName>
        <fullName evidence="1">Winged helix-turn helix domain-containing protein</fullName>
    </recommendedName>
</protein>
<dbReference type="Pfam" id="PF13592">
    <property type="entry name" value="HTH_33"/>
    <property type="match status" value="1"/>
</dbReference>
<dbReference type="InterPro" id="IPR009057">
    <property type="entry name" value="Homeodomain-like_sf"/>
</dbReference>
<gene>
    <name evidence="2" type="ORF">EZS27_019511</name>
</gene>
<proteinExistence type="predicted"/>
<dbReference type="AlphaFoldDB" id="A0A5J4RCX5"/>
<feature type="domain" description="Winged helix-turn helix" evidence="1">
    <location>
        <begin position="127"/>
        <end position="182"/>
    </location>
</feature>
<sequence>MRITNTGFIFVEKAMKRLSISNKDFVVSSIQAYFEKNEEAKFIHRLHGILLFVGKETESYKSIGSLFGNSPRTISNWIKKVIETGDINSLREQQRQGRPPRLSLLQRGELREVLQQSPEKSGMNCNIWDGKSLSAYIKEHYGIDLKVRACQNLFHTLGFSLKRARPVVCRADEEKKMLSKKTSRENRHR</sequence>
<evidence type="ECO:0000313" key="2">
    <source>
        <dbReference type="EMBL" id="KAA6331936.1"/>
    </source>
</evidence>